<dbReference type="AlphaFoldDB" id="A0A6A3GHV2"/>
<proteinExistence type="predicted"/>
<dbReference type="EMBL" id="QXFV01008313">
    <property type="protein sequence ID" value="KAE8956912.1"/>
    <property type="molecule type" value="Genomic_DNA"/>
</dbReference>
<organism evidence="1 2">
    <name type="scientific">Phytophthora rubi</name>
    <dbReference type="NCBI Taxonomy" id="129364"/>
    <lineage>
        <taxon>Eukaryota</taxon>
        <taxon>Sar</taxon>
        <taxon>Stramenopiles</taxon>
        <taxon>Oomycota</taxon>
        <taxon>Peronosporomycetes</taxon>
        <taxon>Peronosporales</taxon>
        <taxon>Peronosporaceae</taxon>
        <taxon>Phytophthora</taxon>
    </lineage>
</organism>
<dbReference type="Proteomes" id="UP000429607">
    <property type="component" value="Unassembled WGS sequence"/>
</dbReference>
<gene>
    <name evidence="1" type="ORF">PR001_g31565</name>
</gene>
<protein>
    <submittedName>
        <fullName evidence="1">Uncharacterized protein</fullName>
    </submittedName>
</protein>
<reference evidence="1 2" key="1">
    <citation type="submission" date="2018-09" db="EMBL/GenBank/DDBJ databases">
        <title>Genomic investigation of the strawberry pathogen Phytophthora fragariae indicates pathogenicity is determined by transcriptional variation in three key races.</title>
        <authorList>
            <person name="Adams T.M."/>
            <person name="Armitage A.D."/>
            <person name="Sobczyk M.K."/>
            <person name="Bates H.J."/>
            <person name="Dunwell J.M."/>
            <person name="Nellist C.F."/>
            <person name="Harrison R.J."/>
        </authorList>
    </citation>
    <scope>NUCLEOTIDE SEQUENCE [LARGE SCALE GENOMIC DNA]</scope>
    <source>
        <strain evidence="1 2">SCRP249</strain>
    </source>
</reference>
<sequence length="127" mass="13620">PDEAASFERHCELGSAAARRGSRRHVPEAFATTEAADVEFEEATGAAARAPASATTATTTEAPFRDWIGSFKVGSCRHVPEAAFCHDGSFCHNAGGRGRARGSYWRHKVSAYIWYGRHGDGDGHGRA</sequence>
<evidence type="ECO:0000313" key="2">
    <source>
        <dbReference type="Proteomes" id="UP000429607"/>
    </source>
</evidence>
<name>A0A6A3GHV2_9STRA</name>
<comment type="caution">
    <text evidence="1">The sequence shown here is derived from an EMBL/GenBank/DDBJ whole genome shotgun (WGS) entry which is preliminary data.</text>
</comment>
<feature type="non-terminal residue" evidence="1">
    <location>
        <position position="1"/>
    </location>
</feature>
<accession>A0A6A3GHV2</accession>
<evidence type="ECO:0000313" key="1">
    <source>
        <dbReference type="EMBL" id="KAE8956912.1"/>
    </source>
</evidence>